<reference evidence="1 2" key="1">
    <citation type="journal article" date="2021" name="Nat. Plants">
        <title>The Taxus genome provides insights into paclitaxel biosynthesis.</title>
        <authorList>
            <person name="Xiong X."/>
            <person name="Gou J."/>
            <person name="Liao Q."/>
            <person name="Li Y."/>
            <person name="Zhou Q."/>
            <person name="Bi G."/>
            <person name="Li C."/>
            <person name="Du R."/>
            <person name="Wang X."/>
            <person name="Sun T."/>
            <person name="Guo L."/>
            <person name="Liang H."/>
            <person name="Lu P."/>
            <person name="Wu Y."/>
            <person name="Zhang Z."/>
            <person name="Ro D.K."/>
            <person name="Shang Y."/>
            <person name="Huang S."/>
            <person name="Yan J."/>
        </authorList>
    </citation>
    <scope>NUCLEOTIDE SEQUENCE [LARGE SCALE GENOMIC DNA]</scope>
    <source>
        <strain evidence="1">Ta-2019</strain>
    </source>
</reference>
<accession>A0AA38G5X1</accession>
<evidence type="ECO:0000313" key="2">
    <source>
        <dbReference type="Proteomes" id="UP000824469"/>
    </source>
</evidence>
<gene>
    <name evidence="1" type="ORF">KI387_044550</name>
</gene>
<protein>
    <submittedName>
        <fullName evidence="1">Uncharacterized protein</fullName>
    </submittedName>
</protein>
<name>A0AA38G5X1_TAXCH</name>
<dbReference type="Proteomes" id="UP000824469">
    <property type="component" value="Unassembled WGS sequence"/>
</dbReference>
<dbReference type="AlphaFoldDB" id="A0AA38G5X1"/>
<dbReference type="EMBL" id="JAHRHJ020000005">
    <property type="protein sequence ID" value="KAH9316812.1"/>
    <property type="molecule type" value="Genomic_DNA"/>
</dbReference>
<comment type="caution">
    <text evidence="1">The sequence shown here is derived from an EMBL/GenBank/DDBJ whole genome shotgun (WGS) entry which is preliminary data.</text>
</comment>
<feature type="non-terminal residue" evidence="1">
    <location>
        <position position="1"/>
    </location>
</feature>
<evidence type="ECO:0000313" key="1">
    <source>
        <dbReference type="EMBL" id="KAH9316812.1"/>
    </source>
</evidence>
<feature type="non-terminal residue" evidence="1">
    <location>
        <position position="71"/>
    </location>
</feature>
<sequence length="71" mass="7973">VTRSHCLHVVELDPPHTIWNIFQSLFKDPSHIVTTTIVSYSTSCEDNSIDTKSLISISNDEDFASSFDDKS</sequence>
<proteinExistence type="predicted"/>
<keyword evidence="2" id="KW-1185">Reference proteome</keyword>
<organism evidence="1 2">
    <name type="scientific">Taxus chinensis</name>
    <name type="common">Chinese yew</name>
    <name type="synonym">Taxus wallichiana var. chinensis</name>
    <dbReference type="NCBI Taxonomy" id="29808"/>
    <lineage>
        <taxon>Eukaryota</taxon>
        <taxon>Viridiplantae</taxon>
        <taxon>Streptophyta</taxon>
        <taxon>Embryophyta</taxon>
        <taxon>Tracheophyta</taxon>
        <taxon>Spermatophyta</taxon>
        <taxon>Pinopsida</taxon>
        <taxon>Pinidae</taxon>
        <taxon>Conifers II</taxon>
        <taxon>Cupressales</taxon>
        <taxon>Taxaceae</taxon>
        <taxon>Taxus</taxon>
    </lineage>
</organism>